<feature type="transmembrane region" description="Helical" evidence="1">
    <location>
        <begin position="12"/>
        <end position="34"/>
    </location>
</feature>
<evidence type="ECO:0000313" key="2">
    <source>
        <dbReference type="EMBL" id="OAQ28198.1"/>
    </source>
</evidence>
<name>A0A197JTA6_9FUNG</name>
<evidence type="ECO:0000256" key="1">
    <source>
        <dbReference type="SAM" id="Phobius"/>
    </source>
</evidence>
<gene>
    <name evidence="2" type="ORF">K457DRAFT_588777</name>
</gene>
<reference evidence="2 3" key="1">
    <citation type="submission" date="2016-05" db="EMBL/GenBank/DDBJ databases">
        <title>Genome sequencing reveals origins of a unique bacterial endosymbiosis in the earliest lineages of terrestrial Fungi.</title>
        <authorList>
            <consortium name="DOE Joint Genome Institute"/>
            <person name="Uehling J."/>
            <person name="Gryganskyi A."/>
            <person name="Hameed K."/>
            <person name="Tschaplinski T."/>
            <person name="Misztal P."/>
            <person name="Wu S."/>
            <person name="Desiro A."/>
            <person name="Vande Pol N."/>
            <person name="Du Z.-Y."/>
            <person name="Zienkiewicz A."/>
            <person name="Zienkiewicz K."/>
            <person name="Morin E."/>
            <person name="Tisserant E."/>
            <person name="Splivallo R."/>
            <person name="Hainaut M."/>
            <person name="Henrissat B."/>
            <person name="Ohm R."/>
            <person name="Kuo A."/>
            <person name="Yan J."/>
            <person name="Lipzen A."/>
            <person name="Nolan M."/>
            <person name="Labutti K."/>
            <person name="Barry K."/>
            <person name="Goldstein A."/>
            <person name="Labbe J."/>
            <person name="Schadt C."/>
            <person name="Tuskan G."/>
            <person name="Grigoriev I."/>
            <person name="Martin F."/>
            <person name="Vilgalys R."/>
            <person name="Bonito G."/>
        </authorList>
    </citation>
    <scope>NUCLEOTIDE SEQUENCE [LARGE SCALE GENOMIC DNA]</scope>
    <source>
        <strain evidence="2 3">AG-77</strain>
    </source>
</reference>
<sequence>MAEQKAVAGRPSIFCMIFPWYACPCLCLFFLFLFRSLPPPFLLRHSRPPCHRQHLFLSFAIFTCPCIRLYCFRLSGLASATCPLHHNDHTPIHERSTYFFFITDQVVFI</sequence>
<organism evidence="2 3">
    <name type="scientific">Linnemannia elongata AG-77</name>
    <dbReference type="NCBI Taxonomy" id="1314771"/>
    <lineage>
        <taxon>Eukaryota</taxon>
        <taxon>Fungi</taxon>
        <taxon>Fungi incertae sedis</taxon>
        <taxon>Mucoromycota</taxon>
        <taxon>Mortierellomycotina</taxon>
        <taxon>Mortierellomycetes</taxon>
        <taxon>Mortierellales</taxon>
        <taxon>Mortierellaceae</taxon>
        <taxon>Linnemannia</taxon>
    </lineage>
</organism>
<evidence type="ECO:0000313" key="3">
    <source>
        <dbReference type="Proteomes" id="UP000078512"/>
    </source>
</evidence>
<feature type="transmembrane region" description="Helical" evidence="1">
    <location>
        <begin position="54"/>
        <end position="71"/>
    </location>
</feature>
<keyword evidence="3" id="KW-1185">Reference proteome</keyword>
<accession>A0A197JTA6</accession>
<proteinExistence type="predicted"/>
<keyword evidence="1" id="KW-1133">Transmembrane helix</keyword>
<keyword evidence="1" id="KW-0812">Transmembrane</keyword>
<dbReference type="AlphaFoldDB" id="A0A197JTA6"/>
<dbReference type="Proteomes" id="UP000078512">
    <property type="component" value="Unassembled WGS sequence"/>
</dbReference>
<dbReference type="EMBL" id="KV442050">
    <property type="protein sequence ID" value="OAQ28198.1"/>
    <property type="molecule type" value="Genomic_DNA"/>
</dbReference>
<protein>
    <submittedName>
        <fullName evidence="2">Uncharacterized protein</fullName>
    </submittedName>
</protein>
<keyword evidence="1" id="KW-0472">Membrane</keyword>